<evidence type="ECO:0000313" key="2">
    <source>
        <dbReference type="Proteomes" id="UP000601435"/>
    </source>
</evidence>
<dbReference type="AlphaFoldDB" id="A0A812X509"/>
<sequence>MQAANVQLPAQLCHPGDFLSAKIRTSLVRETLQCVVSCQACKQLQAEKPTPENAWDAIFTAPHSFHEPEACYGLGVIVHALANTQNLLKEDWYHKAVEHVWATLQKLGEVPPEAKDTAQERLYRMTEFIACVALAVGHRTFYRALGKEPILDQPPMPSPRTYSNNGAPMFKSAEEVSSRLGKKEGCGWGPCLDKASLTPGLKLANG</sequence>
<name>A0A812X509_9DINO</name>
<gene>
    <name evidence="1" type="ORF">SNEC2469_LOCUS20294</name>
</gene>
<keyword evidence="2" id="KW-1185">Reference proteome</keyword>
<comment type="caution">
    <text evidence="1">The sequence shown here is derived from an EMBL/GenBank/DDBJ whole genome shotgun (WGS) entry which is preliminary data.</text>
</comment>
<reference evidence="1" key="1">
    <citation type="submission" date="2021-02" db="EMBL/GenBank/DDBJ databases">
        <authorList>
            <person name="Dougan E. K."/>
            <person name="Rhodes N."/>
            <person name="Thang M."/>
            <person name="Chan C."/>
        </authorList>
    </citation>
    <scope>NUCLEOTIDE SEQUENCE</scope>
</reference>
<protein>
    <submittedName>
        <fullName evidence="1">Uncharacterized protein</fullName>
    </submittedName>
</protein>
<organism evidence="1 2">
    <name type="scientific">Symbiodinium necroappetens</name>
    <dbReference type="NCBI Taxonomy" id="1628268"/>
    <lineage>
        <taxon>Eukaryota</taxon>
        <taxon>Sar</taxon>
        <taxon>Alveolata</taxon>
        <taxon>Dinophyceae</taxon>
        <taxon>Suessiales</taxon>
        <taxon>Symbiodiniaceae</taxon>
        <taxon>Symbiodinium</taxon>
    </lineage>
</organism>
<dbReference type="OrthoDB" id="416177at2759"/>
<proteinExistence type="predicted"/>
<feature type="non-terminal residue" evidence="1">
    <location>
        <position position="1"/>
    </location>
</feature>
<dbReference type="EMBL" id="CAJNJA010035248">
    <property type="protein sequence ID" value="CAE7704378.1"/>
    <property type="molecule type" value="Genomic_DNA"/>
</dbReference>
<accession>A0A812X509</accession>
<dbReference type="Proteomes" id="UP000601435">
    <property type="component" value="Unassembled WGS sequence"/>
</dbReference>
<evidence type="ECO:0000313" key="1">
    <source>
        <dbReference type="EMBL" id="CAE7704378.1"/>
    </source>
</evidence>